<dbReference type="AlphaFoldDB" id="A0AAV9JAP0"/>
<dbReference type="PANTHER" id="PTHR42085">
    <property type="entry name" value="F-BOX DOMAIN-CONTAINING PROTEIN"/>
    <property type="match status" value="1"/>
</dbReference>
<feature type="compositionally biased region" description="Pro residues" evidence="1">
    <location>
        <begin position="11"/>
        <end position="23"/>
    </location>
</feature>
<name>A0AAV9JAP0_9PEZI</name>
<dbReference type="InterPro" id="IPR038883">
    <property type="entry name" value="AN11006-like"/>
</dbReference>
<keyword evidence="3" id="KW-1185">Reference proteome</keyword>
<dbReference type="EMBL" id="JAVFHQ010000048">
    <property type="protein sequence ID" value="KAK4541854.1"/>
    <property type="molecule type" value="Genomic_DNA"/>
</dbReference>
<feature type="region of interest" description="Disordered" evidence="1">
    <location>
        <begin position="1"/>
        <end position="75"/>
    </location>
</feature>
<evidence type="ECO:0000313" key="3">
    <source>
        <dbReference type="Proteomes" id="UP001324427"/>
    </source>
</evidence>
<dbReference type="PANTHER" id="PTHR42085:SF8">
    <property type="entry name" value="F-BOX DOMAIN-CONTAINING PROTEIN"/>
    <property type="match status" value="1"/>
</dbReference>
<proteinExistence type="predicted"/>
<protein>
    <submittedName>
        <fullName evidence="2">Uncharacterized protein</fullName>
    </submittedName>
</protein>
<accession>A0AAV9JAP0</accession>
<reference evidence="2 3" key="1">
    <citation type="submission" date="2021-11" db="EMBL/GenBank/DDBJ databases">
        <title>Black yeast isolated from Biological Soil Crust.</title>
        <authorList>
            <person name="Kurbessoian T."/>
        </authorList>
    </citation>
    <scope>NUCLEOTIDE SEQUENCE [LARGE SCALE GENOMIC DNA]</scope>
    <source>
        <strain evidence="2 3">CCFEE 5522</strain>
    </source>
</reference>
<comment type="caution">
    <text evidence="2">The sequence shown here is derived from an EMBL/GenBank/DDBJ whole genome shotgun (WGS) entry which is preliminary data.</text>
</comment>
<gene>
    <name evidence="2" type="ORF">LTR36_007386</name>
</gene>
<evidence type="ECO:0000313" key="2">
    <source>
        <dbReference type="EMBL" id="KAK4541854.1"/>
    </source>
</evidence>
<evidence type="ECO:0000256" key="1">
    <source>
        <dbReference type="SAM" id="MobiDB-lite"/>
    </source>
</evidence>
<feature type="compositionally biased region" description="Low complexity" evidence="1">
    <location>
        <begin position="61"/>
        <end position="71"/>
    </location>
</feature>
<sequence length="404" mass="44794">MARLAKRKAPSPEPEPSPSPSPEPSSSREPSPSPPPAKRAKRAPAKGKATTTKGTKKTTRTTKTSKSAKAATAKKKVVVDDAPAGFETWKTSTKLLSGGKLSKQESQFNVVATKFTQAIEVQNSDAFTLKPLTITEGPLKGRHVLMLEPVTPKDYFRFLDLPAELRGMVYDLLLHESEDISMVTHKPVGLPRRPVRSSFRTGLHKSMQWEKLSGKWIGQTASNFSLMRVSKQLREEAAAVVYGNHTFRFSEMSATLIFLQTIGDMRKHLRQLTLNDRYYKGTKGRPIFKLLKEATSFRSLTFSHGLLCSSRWYRAIEMESLVSDCLPLLEALHEEQKIDSSIADPRDIITVTNATKCYQCESKSGQCVKGACGKADSCKELKKHDEQLATEIRGLVADKLGIEG</sequence>
<organism evidence="2 3">
    <name type="scientific">Oleoguttula mirabilis</name>
    <dbReference type="NCBI Taxonomy" id="1507867"/>
    <lineage>
        <taxon>Eukaryota</taxon>
        <taxon>Fungi</taxon>
        <taxon>Dikarya</taxon>
        <taxon>Ascomycota</taxon>
        <taxon>Pezizomycotina</taxon>
        <taxon>Dothideomycetes</taxon>
        <taxon>Dothideomycetidae</taxon>
        <taxon>Mycosphaerellales</taxon>
        <taxon>Teratosphaeriaceae</taxon>
        <taxon>Oleoguttula</taxon>
    </lineage>
</organism>
<dbReference type="Proteomes" id="UP001324427">
    <property type="component" value="Unassembled WGS sequence"/>
</dbReference>